<accession>B8M436</accession>
<dbReference type="AlphaFoldDB" id="B8M436"/>
<reference evidence="2" key="1">
    <citation type="journal article" date="2015" name="Genome Announc.">
        <title>Genome sequence of the AIDS-associated pathogen Penicillium marneffei (ATCC18224) and its near taxonomic relative Talaromyces stipitatus (ATCC10500).</title>
        <authorList>
            <person name="Nierman W.C."/>
            <person name="Fedorova-Abrams N.D."/>
            <person name="Andrianopoulos A."/>
        </authorList>
    </citation>
    <scope>NUCLEOTIDE SEQUENCE [LARGE SCALE GENOMIC DNA]</scope>
    <source>
        <strain evidence="2">ATCC 10500 / CBS 375.48 / QM 6759 / NRRL 1006</strain>
    </source>
</reference>
<sequence>MVLMSPPSIRTAIPLFILWQKKLGQVEAARFLVNKGADVAAVNAKGNTPLHEVMGGLLRDKRATRGPKYKTLRLADILRAQNEMITVIQDGSGYSNKLMDQPNAVECSVTPIGYQALAWQNSFCCLDFPTRICPLLDGNYVNAQFEGTAMREAPTRFEMYHIPSPRLYGAMPNMDPIALSTTMDGRSRDYRYMVRLVSLFEATAGAGKEIGQYE</sequence>
<dbReference type="VEuPathDB" id="FungiDB:TSTA_039740"/>
<protein>
    <submittedName>
        <fullName evidence="1">Uncharacterized protein</fullName>
    </submittedName>
</protein>
<keyword evidence="2" id="KW-1185">Reference proteome</keyword>
<name>B8M436_TALSN</name>
<dbReference type="InterPro" id="IPR036770">
    <property type="entry name" value="Ankyrin_rpt-contain_sf"/>
</dbReference>
<dbReference type="InParanoid" id="B8M436"/>
<evidence type="ECO:0000313" key="1">
    <source>
        <dbReference type="EMBL" id="EED20779.1"/>
    </source>
</evidence>
<dbReference type="HOGENOM" id="CLU_1289707_0_0_1"/>
<dbReference type="Pfam" id="PF13637">
    <property type="entry name" value="Ank_4"/>
    <property type="match status" value="1"/>
</dbReference>
<dbReference type="RefSeq" id="XP_002481213.1">
    <property type="nucleotide sequence ID" value="XM_002481168.1"/>
</dbReference>
<organism evidence="1 2">
    <name type="scientific">Talaromyces stipitatus (strain ATCC 10500 / CBS 375.48 / QM 6759 / NRRL 1006)</name>
    <name type="common">Penicillium stipitatum</name>
    <dbReference type="NCBI Taxonomy" id="441959"/>
    <lineage>
        <taxon>Eukaryota</taxon>
        <taxon>Fungi</taxon>
        <taxon>Dikarya</taxon>
        <taxon>Ascomycota</taxon>
        <taxon>Pezizomycotina</taxon>
        <taxon>Eurotiomycetes</taxon>
        <taxon>Eurotiomycetidae</taxon>
        <taxon>Eurotiales</taxon>
        <taxon>Trichocomaceae</taxon>
        <taxon>Talaromyces</taxon>
        <taxon>Talaromyces sect. Talaromyces</taxon>
    </lineage>
</organism>
<gene>
    <name evidence="1" type="ORF">TSTA_039740</name>
</gene>
<dbReference type="EMBL" id="EQ962654">
    <property type="protein sequence ID" value="EED20779.1"/>
    <property type="molecule type" value="Genomic_DNA"/>
</dbReference>
<dbReference type="OrthoDB" id="823504at2759"/>
<dbReference type="InterPro" id="IPR002110">
    <property type="entry name" value="Ankyrin_rpt"/>
</dbReference>
<dbReference type="SUPFAM" id="SSF48403">
    <property type="entry name" value="Ankyrin repeat"/>
    <property type="match status" value="1"/>
</dbReference>
<evidence type="ECO:0000313" key="2">
    <source>
        <dbReference type="Proteomes" id="UP000001745"/>
    </source>
</evidence>
<dbReference type="Gene3D" id="1.25.40.20">
    <property type="entry name" value="Ankyrin repeat-containing domain"/>
    <property type="match status" value="1"/>
</dbReference>
<proteinExistence type="predicted"/>
<dbReference type="GeneID" id="8109312"/>
<dbReference type="Proteomes" id="UP000001745">
    <property type="component" value="Unassembled WGS sequence"/>
</dbReference>